<feature type="region of interest" description="Disordered" evidence="10">
    <location>
        <begin position="257"/>
        <end position="300"/>
    </location>
</feature>
<keyword evidence="2" id="KW-0479">Metal-binding</keyword>
<dbReference type="EMBL" id="LIAE01010721">
    <property type="protein sequence ID" value="PAV56086.1"/>
    <property type="molecule type" value="Genomic_DNA"/>
</dbReference>
<dbReference type="InterPro" id="IPR013088">
    <property type="entry name" value="Znf_NHR/GATA"/>
</dbReference>
<dbReference type="PROSITE" id="PS51030">
    <property type="entry name" value="NUCLEAR_REC_DBD_2"/>
    <property type="match status" value="1"/>
</dbReference>
<feature type="compositionally biased region" description="Polar residues" evidence="10">
    <location>
        <begin position="1"/>
        <end position="22"/>
    </location>
</feature>
<proteinExistence type="predicted"/>
<dbReference type="Pfam" id="PF00104">
    <property type="entry name" value="Hormone_recep"/>
    <property type="match status" value="1"/>
</dbReference>
<dbReference type="InterPro" id="IPR035500">
    <property type="entry name" value="NHR-like_dom_sf"/>
</dbReference>
<evidence type="ECO:0000256" key="1">
    <source>
        <dbReference type="ARBA" id="ARBA00004123"/>
    </source>
</evidence>
<keyword evidence="4" id="KW-0862">Zinc</keyword>
<evidence type="ECO:0000313" key="13">
    <source>
        <dbReference type="EMBL" id="PAV56086.1"/>
    </source>
</evidence>
<feature type="compositionally biased region" description="Low complexity" evidence="10">
    <location>
        <begin position="257"/>
        <end position="270"/>
    </location>
</feature>
<dbReference type="SUPFAM" id="SSF48508">
    <property type="entry name" value="Nuclear receptor ligand-binding domain"/>
    <property type="match status" value="1"/>
</dbReference>
<dbReference type="PRINTS" id="PR00047">
    <property type="entry name" value="STROIDFINGER"/>
</dbReference>
<comment type="caution">
    <text evidence="13">The sequence shown here is derived from an EMBL/GenBank/DDBJ whole genome shotgun (WGS) entry which is preliminary data.</text>
</comment>
<keyword evidence="9" id="KW-0539">Nucleus</keyword>
<dbReference type="CDD" id="cd06968">
    <property type="entry name" value="NR_DBD_ROR"/>
    <property type="match status" value="1"/>
</dbReference>
<dbReference type="STRING" id="2018661.A0A2A2J2T6"/>
<dbReference type="OrthoDB" id="5771769at2759"/>
<organism evidence="13 14">
    <name type="scientific">Diploscapter pachys</name>
    <dbReference type="NCBI Taxonomy" id="2018661"/>
    <lineage>
        <taxon>Eukaryota</taxon>
        <taxon>Metazoa</taxon>
        <taxon>Ecdysozoa</taxon>
        <taxon>Nematoda</taxon>
        <taxon>Chromadorea</taxon>
        <taxon>Rhabditida</taxon>
        <taxon>Rhabditina</taxon>
        <taxon>Rhabditomorpha</taxon>
        <taxon>Rhabditoidea</taxon>
        <taxon>Rhabditidae</taxon>
        <taxon>Diploscapter</taxon>
    </lineage>
</organism>
<dbReference type="FunFam" id="3.30.50.10:FF:000003">
    <property type="entry name" value="Nuclear orphan receptor ROR-beta"/>
    <property type="match status" value="1"/>
</dbReference>
<name>A0A2A2J2T6_9BILA</name>
<evidence type="ECO:0000256" key="5">
    <source>
        <dbReference type="ARBA" id="ARBA00023015"/>
    </source>
</evidence>
<gene>
    <name evidence="13" type="ORF">WR25_17581</name>
</gene>
<dbReference type="InterPro" id="IPR000536">
    <property type="entry name" value="Nucl_hrmn_rcpt_lig-bd"/>
</dbReference>
<keyword evidence="8" id="KW-0675">Receptor</keyword>
<feature type="domain" description="NR LBD" evidence="12">
    <location>
        <begin position="390"/>
        <end position="590"/>
    </location>
</feature>
<evidence type="ECO:0000256" key="8">
    <source>
        <dbReference type="ARBA" id="ARBA00023170"/>
    </source>
</evidence>
<dbReference type="GO" id="GO:0005634">
    <property type="term" value="C:nucleus"/>
    <property type="evidence" value="ECO:0007669"/>
    <property type="project" value="UniProtKB-SubCell"/>
</dbReference>
<dbReference type="InterPro" id="IPR044101">
    <property type="entry name" value="NR_DBD_ROR"/>
</dbReference>
<keyword evidence="6" id="KW-0238">DNA-binding</keyword>
<keyword evidence="5" id="KW-0805">Transcription regulation</keyword>
<evidence type="ECO:0000256" key="3">
    <source>
        <dbReference type="ARBA" id="ARBA00022771"/>
    </source>
</evidence>
<feature type="region of interest" description="Disordered" evidence="10">
    <location>
        <begin position="1"/>
        <end position="28"/>
    </location>
</feature>
<dbReference type="PANTHER" id="PTHR45805">
    <property type="entry name" value="NUCLEAR HORMONE RECEPTOR HR3-RELATED"/>
    <property type="match status" value="1"/>
</dbReference>
<protein>
    <recommendedName>
        <fullName evidence="15">Nuclear receptor domain-containing protein</fullName>
    </recommendedName>
</protein>
<reference evidence="13 14" key="1">
    <citation type="journal article" date="2017" name="Curr. Biol.">
        <title>Genome architecture and evolution of a unichromosomal asexual nematode.</title>
        <authorList>
            <person name="Fradin H."/>
            <person name="Zegar C."/>
            <person name="Gutwein M."/>
            <person name="Lucas J."/>
            <person name="Kovtun M."/>
            <person name="Corcoran D."/>
            <person name="Baugh L.R."/>
            <person name="Kiontke K."/>
            <person name="Gunsalus K."/>
            <person name="Fitch D.H."/>
            <person name="Piano F."/>
        </authorList>
    </citation>
    <scope>NUCLEOTIDE SEQUENCE [LARGE SCALE GENOMIC DNA]</scope>
    <source>
        <strain evidence="13">PF1309</strain>
    </source>
</reference>
<dbReference type="SUPFAM" id="SSF57716">
    <property type="entry name" value="Glucocorticoid receptor-like (DNA-binding domain)"/>
    <property type="match status" value="1"/>
</dbReference>
<dbReference type="Gene3D" id="1.10.565.10">
    <property type="entry name" value="Retinoid X Receptor"/>
    <property type="match status" value="1"/>
</dbReference>
<evidence type="ECO:0000313" key="14">
    <source>
        <dbReference type="Proteomes" id="UP000218231"/>
    </source>
</evidence>
<dbReference type="PROSITE" id="PS00031">
    <property type="entry name" value="NUCLEAR_REC_DBD_1"/>
    <property type="match status" value="1"/>
</dbReference>
<evidence type="ECO:0000256" key="2">
    <source>
        <dbReference type="ARBA" id="ARBA00022723"/>
    </source>
</evidence>
<dbReference type="GO" id="GO:0000978">
    <property type="term" value="F:RNA polymerase II cis-regulatory region sequence-specific DNA binding"/>
    <property type="evidence" value="ECO:0007669"/>
    <property type="project" value="TreeGrafter"/>
</dbReference>
<feature type="domain" description="Nuclear receptor" evidence="11">
    <location>
        <begin position="153"/>
        <end position="228"/>
    </location>
</feature>
<dbReference type="SMART" id="SM00399">
    <property type="entry name" value="ZnF_C4"/>
    <property type="match status" value="1"/>
</dbReference>
<dbReference type="GO" id="GO:0004879">
    <property type="term" value="F:nuclear receptor activity"/>
    <property type="evidence" value="ECO:0007669"/>
    <property type="project" value="TreeGrafter"/>
</dbReference>
<evidence type="ECO:0000256" key="7">
    <source>
        <dbReference type="ARBA" id="ARBA00023163"/>
    </source>
</evidence>
<evidence type="ECO:0000256" key="4">
    <source>
        <dbReference type="ARBA" id="ARBA00022833"/>
    </source>
</evidence>
<evidence type="ECO:0000259" key="12">
    <source>
        <dbReference type="PROSITE" id="PS51843"/>
    </source>
</evidence>
<dbReference type="Pfam" id="PF00105">
    <property type="entry name" value="zf-C4"/>
    <property type="match status" value="1"/>
</dbReference>
<dbReference type="InterPro" id="IPR001628">
    <property type="entry name" value="Znf_hrmn_rcpt"/>
</dbReference>
<evidence type="ECO:0000256" key="9">
    <source>
        <dbReference type="ARBA" id="ARBA00023242"/>
    </source>
</evidence>
<evidence type="ECO:0000259" key="11">
    <source>
        <dbReference type="PROSITE" id="PS51030"/>
    </source>
</evidence>
<dbReference type="PROSITE" id="PS51843">
    <property type="entry name" value="NR_LBD"/>
    <property type="match status" value="1"/>
</dbReference>
<dbReference type="AlphaFoldDB" id="A0A2A2J2T6"/>
<dbReference type="PANTHER" id="PTHR45805:SF2">
    <property type="entry name" value="NUCLEAR HORMONE RECEPTOR HR3-RELATED"/>
    <property type="match status" value="1"/>
</dbReference>
<dbReference type="Gene3D" id="3.30.50.10">
    <property type="entry name" value="Erythroid Transcription Factor GATA-1, subunit A"/>
    <property type="match status" value="1"/>
</dbReference>
<accession>A0A2A2J2T6</accession>
<evidence type="ECO:0000256" key="6">
    <source>
        <dbReference type="ARBA" id="ARBA00023125"/>
    </source>
</evidence>
<comment type="subcellular location">
    <subcellularLocation>
        <location evidence="1">Nucleus</location>
    </subcellularLocation>
</comment>
<sequence>MENVDHSPSTSSQMPVTSSGISGSYAPIPTTVSDNSKLRLQNQIGLPVIDLTEEPPDIKPNISALAPSGMVPIKIVPTQGPTLQIPYSSPRTVRLNPLPSPSNVMRRGNLPYLARDQEDKQIVYEMLPSIHRISPGNQQQQQQQQDRGSQIEVIPCKVCGDKSSGVHYGVITCEGCKGFFRRSQSSNVNYTCPRQKSCTVDRASRNRCQYCRLKKCMDLGMSRDAVKFGRMSKKQREKVEDEDQSGHLFEFFQPAPASPSMVSPAQPAASGSGMSGAEISVGLQPPDERSSGGGKLPTTIVPQTSRNVRLHKQMAEVGGAGYIYSDYSPPTQPNAYGQGYENAIYGHYAANGYSHAIATAPISYPTPAYPIPNGAVGQSNEGFPSPQVPVEDDFTTTVTRAFEHNHPYAYRMVTDSVKREPDVGFLQNMDQCTAWDYFANELSPIITSIIEFAKCVEGFMQLPQETQINLLKGSVFEMAIIAVSVCYVPDAQSLYLDKVTIPIHCINPNDPDEQRLVTGVHSLLHELHSMVLNNAELGLLSAAILMERSNEQHSVEKIRNSLSQLMLSKLGDAGLTVLNVIENRLKVGDF</sequence>
<evidence type="ECO:0008006" key="15">
    <source>
        <dbReference type="Google" id="ProtNLM"/>
    </source>
</evidence>
<evidence type="ECO:0000256" key="10">
    <source>
        <dbReference type="SAM" id="MobiDB-lite"/>
    </source>
</evidence>
<dbReference type="Proteomes" id="UP000218231">
    <property type="component" value="Unassembled WGS sequence"/>
</dbReference>
<dbReference type="InterPro" id="IPR001723">
    <property type="entry name" value="Nuclear_hrmn_rcpt"/>
</dbReference>
<keyword evidence="14" id="KW-1185">Reference proteome</keyword>
<keyword evidence="3" id="KW-0863">Zinc-finger</keyword>
<dbReference type="GO" id="GO:0008270">
    <property type="term" value="F:zinc ion binding"/>
    <property type="evidence" value="ECO:0007669"/>
    <property type="project" value="UniProtKB-KW"/>
</dbReference>
<dbReference type="PRINTS" id="PR00398">
    <property type="entry name" value="STRDHORMONER"/>
</dbReference>
<keyword evidence="7" id="KW-0804">Transcription</keyword>